<dbReference type="Proteomes" id="UP001174909">
    <property type="component" value="Unassembled WGS sequence"/>
</dbReference>
<evidence type="ECO:0000313" key="6">
    <source>
        <dbReference type="Proteomes" id="UP001174909"/>
    </source>
</evidence>
<sequence length="399" mass="40502">MKIVIAPQGFKAGISGMDAARAIARGVAAAVPDAETVLAPVADGGDGTMNALVDGTGGEVFTSTVTGPLGQPIDAQWGVMGDGRTAVIEMALASGLALVPQRRRNPRVTTTAGTGEILREALDRGYTRIIVGLGGSATNDGGAGMATALGARFLDAAGNPLASGGSALARLARIEVNGLHPRLSEATVIAATDVTNPLCGPDGASAVFGPQKGANPDMVQELDAALANYARVVSRDLGRAVAEQPGAGAAGGLGAGLMAFTGATLQSGIDMVCEVIDFDSLLDGADLVITGEGRADHSTIFNKAPVGVARHARAHDVPTVLLAGGLGAGYEELYDHGLAAVVSIADRPDDLRRFPVPDRRTAGGGRRAHPPAHTDRKTDALNPAHCWTCRPLSTVQPEL</sequence>
<dbReference type="SUPFAM" id="SSF110738">
    <property type="entry name" value="Glycerate kinase I"/>
    <property type="match status" value="1"/>
</dbReference>
<comment type="similarity">
    <text evidence="1">Belongs to the glycerate kinase type-1 family.</text>
</comment>
<feature type="region of interest" description="Disordered" evidence="4">
    <location>
        <begin position="353"/>
        <end position="379"/>
    </location>
</feature>
<evidence type="ECO:0000256" key="3">
    <source>
        <dbReference type="ARBA" id="ARBA00022777"/>
    </source>
</evidence>
<accession>A0AA35RUL8</accession>
<evidence type="ECO:0000256" key="1">
    <source>
        <dbReference type="ARBA" id="ARBA00006284"/>
    </source>
</evidence>
<keyword evidence="2" id="KW-0808">Transferase</keyword>
<dbReference type="InterPro" id="IPR018197">
    <property type="entry name" value="Glycerate_kinase_RE-like"/>
</dbReference>
<gene>
    <name evidence="5" type="ORF">GBAR_LOCUS10894</name>
</gene>
<reference evidence="5" key="1">
    <citation type="submission" date="2023-03" db="EMBL/GenBank/DDBJ databases">
        <authorList>
            <person name="Steffen K."/>
            <person name="Cardenas P."/>
        </authorList>
    </citation>
    <scope>NUCLEOTIDE SEQUENCE</scope>
</reference>
<evidence type="ECO:0000256" key="4">
    <source>
        <dbReference type="SAM" id="MobiDB-lite"/>
    </source>
</evidence>
<comment type="caution">
    <text evidence="5">The sequence shown here is derived from an EMBL/GenBank/DDBJ whole genome shotgun (WGS) entry which is preliminary data.</text>
</comment>
<organism evidence="5 6">
    <name type="scientific">Geodia barretti</name>
    <name type="common">Barrett's horny sponge</name>
    <dbReference type="NCBI Taxonomy" id="519541"/>
    <lineage>
        <taxon>Eukaryota</taxon>
        <taxon>Metazoa</taxon>
        <taxon>Porifera</taxon>
        <taxon>Demospongiae</taxon>
        <taxon>Heteroscleromorpha</taxon>
        <taxon>Tetractinellida</taxon>
        <taxon>Astrophorina</taxon>
        <taxon>Geodiidae</taxon>
        <taxon>Geodia</taxon>
    </lineage>
</organism>
<dbReference type="InterPro" id="IPR004381">
    <property type="entry name" value="Glycerate_kinase"/>
</dbReference>
<keyword evidence="3 5" id="KW-0418">Kinase</keyword>
<dbReference type="InterPro" id="IPR036129">
    <property type="entry name" value="Glycerate_kinase_sf"/>
</dbReference>
<evidence type="ECO:0000313" key="5">
    <source>
        <dbReference type="EMBL" id="CAI8018035.1"/>
    </source>
</evidence>
<dbReference type="Pfam" id="PF02595">
    <property type="entry name" value="Gly_kinase"/>
    <property type="match status" value="1"/>
</dbReference>
<dbReference type="NCBIfam" id="TIGR00045">
    <property type="entry name" value="glycerate kinase"/>
    <property type="match status" value="1"/>
</dbReference>
<dbReference type="Gene3D" id="3.40.50.10350">
    <property type="entry name" value="Glycerate kinase, domain 1"/>
    <property type="match status" value="1"/>
</dbReference>
<evidence type="ECO:0000256" key="2">
    <source>
        <dbReference type="ARBA" id="ARBA00022679"/>
    </source>
</evidence>
<dbReference type="PANTHER" id="PTHR21599:SF0">
    <property type="entry name" value="GLYCERATE KINASE"/>
    <property type="match status" value="1"/>
</dbReference>
<dbReference type="Gene3D" id="3.90.1510.10">
    <property type="entry name" value="Glycerate kinase, domain 2"/>
    <property type="match status" value="1"/>
</dbReference>
<protein>
    <submittedName>
        <fullName evidence="5">Glycerate kinase</fullName>
    </submittedName>
</protein>
<dbReference type="InterPro" id="IPR018193">
    <property type="entry name" value="Glyc_kinase_flavodox-like_fold"/>
</dbReference>
<proteinExistence type="inferred from homology"/>
<keyword evidence="6" id="KW-1185">Reference proteome</keyword>
<dbReference type="AlphaFoldDB" id="A0AA35RUL8"/>
<dbReference type="GO" id="GO:0031388">
    <property type="term" value="P:organic acid phosphorylation"/>
    <property type="evidence" value="ECO:0007669"/>
    <property type="project" value="InterPro"/>
</dbReference>
<dbReference type="EMBL" id="CASHTH010001681">
    <property type="protein sequence ID" value="CAI8018035.1"/>
    <property type="molecule type" value="Genomic_DNA"/>
</dbReference>
<dbReference type="PIRSF" id="PIRSF006078">
    <property type="entry name" value="GlxK"/>
    <property type="match status" value="1"/>
</dbReference>
<name>A0AA35RUL8_GEOBA</name>
<dbReference type="GO" id="GO:0008887">
    <property type="term" value="F:glycerate kinase activity"/>
    <property type="evidence" value="ECO:0007669"/>
    <property type="project" value="InterPro"/>
</dbReference>
<dbReference type="PANTHER" id="PTHR21599">
    <property type="entry name" value="GLYCERATE KINASE"/>
    <property type="match status" value="1"/>
</dbReference>